<name>A0A844G8R2_9BACT</name>
<accession>A0A844G8R2</accession>
<keyword evidence="2" id="KW-0472">Membrane</keyword>
<gene>
    <name evidence="3" type="ORF">FYJ85_21375</name>
</gene>
<feature type="region of interest" description="Disordered" evidence="1">
    <location>
        <begin position="96"/>
        <end position="163"/>
    </location>
</feature>
<keyword evidence="2" id="KW-0812">Transmembrane</keyword>
<feature type="compositionally biased region" description="Polar residues" evidence="1">
    <location>
        <begin position="117"/>
        <end position="130"/>
    </location>
</feature>
<organism evidence="3 4">
    <name type="scientific">Victivallis lenta</name>
    <dbReference type="NCBI Taxonomy" id="2606640"/>
    <lineage>
        <taxon>Bacteria</taxon>
        <taxon>Pseudomonadati</taxon>
        <taxon>Lentisphaerota</taxon>
        <taxon>Lentisphaeria</taxon>
        <taxon>Victivallales</taxon>
        <taxon>Victivallaceae</taxon>
        <taxon>Victivallis</taxon>
    </lineage>
</organism>
<dbReference type="EMBL" id="VUNS01000042">
    <property type="protein sequence ID" value="MST99583.1"/>
    <property type="molecule type" value="Genomic_DNA"/>
</dbReference>
<evidence type="ECO:0000256" key="1">
    <source>
        <dbReference type="SAM" id="MobiDB-lite"/>
    </source>
</evidence>
<feature type="transmembrane region" description="Helical" evidence="2">
    <location>
        <begin position="66"/>
        <end position="87"/>
    </location>
</feature>
<dbReference type="Proteomes" id="UP000435649">
    <property type="component" value="Unassembled WGS sequence"/>
</dbReference>
<feature type="compositionally biased region" description="Polar residues" evidence="1">
    <location>
        <begin position="146"/>
        <end position="163"/>
    </location>
</feature>
<keyword evidence="4" id="KW-1185">Reference proteome</keyword>
<dbReference type="RefSeq" id="WP_154420756.1">
    <property type="nucleotide sequence ID" value="NZ_VUNS01000042.1"/>
</dbReference>
<evidence type="ECO:0000313" key="4">
    <source>
        <dbReference type="Proteomes" id="UP000435649"/>
    </source>
</evidence>
<keyword evidence="2" id="KW-1133">Transmembrane helix</keyword>
<comment type="caution">
    <text evidence="3">The sequence shown here is derived from an EMBL/GenBank/DDBJ whole genome shotgun (WGS) entry which is preliminary data.</text>
</comment>
<evidence type="ECO:0000313" key="3">
    <source>
        <dbReference type="EMBL" id="MST99583.1"/>
    </source>
</evidence>
<proteinExistence type="predicted"/>
<reference evidence="3 4" key="1">
    <citation type="submission" date="2019-08" db="EMBL/GenBank/DDBJ databases">
        <title>In-depth cultivation of the pig gut microbiome towards novel bacterial diversity and tailored functional studies.</title>
        <authorList>
            <person name="Wylensek D."/>
            <person name="Hitch T.C.A."/>
            <person name="Clavel T."/>
        </authorList>
    </citation>
    <scope>NUCLEOTIDE SEQUENCE [LARGE SCALE GENOMIC DNA]</scope>
    <source>
        <strain evidence="3 4">BBE-744-WT-12</strain>
    </source>
</reference>
<evidence type="ECO:0000256" key="2">
    <source>
        <dbReference type="SAM" id="Phobius"/>
    </source>
</evidence>
<dbReference type="AlphaFoldDB" id="A0A844G8R2"/>
<protein>
    <submittedName>
        <fullName evidence="3">Uncharacterized protein</fullName>
    </submittedName>
</protein>
<dbReference type="Gene3D" id="2.20.28.30">
    <property type="entry name" value="RNA polymerase ii, chain L"/>
    <property type="match status" value="1"/>
</dbReference>
<sequence length="510" mass="57182">MASFKFSCPHCGKHVEAEEEWEGMEAECPHCGKIIVIHNGKNFKNHPKEIPSNENSIKQKSRKYKLITTGVVVVCAATAIACIWNPFIAKRSLPAAPLSAPSDTHPTEADQQKKRSSSNIEPNNVQSAESKNSRGRRGRAPKETALSANLSSKVKNNTSPQPSDSFYLKKDSLLSIDNGKIVIAGVKLNEKIQVYRNQFPGSSRYGILGFLLKDFPHDSIYWREIGYGDARVDINTKCVFGGVLPWGPAKFFITNDKKEEILAIEVAFENSNDNVYSEIIKQIEATLKKSNITYGIQRFGKTKAFDELILYKFKDNNDLISVAKNCKTQNFDPAVKLITGTYNHHILICGIEIRAALDSRTQDRHEKVDAYGFILGREPHSNSTWQKDESLEQLLRAQGQENIRAFRSRENSSIGCLVRMTPVTRKAYSVEVVFKTRRNGSLANTLAPTLQSACEKFNISPDEIKRSGFSDEIFYSASRSNVSISLYGHLNGDYVVIKTTITDEELKKEQ</sequence>